<feature type="binding site" evidence="6">
    <location>
        <position position="208"/>
    </location>
    <ligand>
        <name>NAD(+)</name>
        <dbReference type="ChEBI" id="CHEBI:57540"/>
    </ligand>
</feature>
<name>A0A1B1U666_9HELI</name>
<protein>
    <recommendedName>
        <fullName evidence="4">Glutamate dehydrogenase</fullName>
    </recommendedName>
</protein>
<dbReference type="InterPro" id="IPR033524">
    <property type="entry name" value="Glu/Leu/Phe/Val_DH_AS"/>
</dbReference>
<feature type="binding site" evidence="6">
    <location>
        <position position="239"/>
    </location>
    <ligand>
        <name>NAD(+)</name>
        <dbReference type="ChEBI" id="CHEBI:57540"/>
    </ligand>
</feature>
<dbReference type="EMBL" id="CP016503">
    <property type="protein sequence ID" value="ANV98240.1"/>
    <property type="molecule type" value="Genomic_DNA"/>
</dbReference>
<keyword evidence="11" id="KW-1185">Reference proteome</keyword>
<gene>
    <name evidence="10" type="ORF">BBW65_05265</name>
</gene>
<dbReference type="SUPFAM" id="SSF53223">
    <property type="entry name" value="Aminoacid dehydrogenase-like, N-terminal domain"/>
    <property type="match status" value="1"/>
</dbReference>
<dbReference type="InterPro" id="IPR006096">
    <property type="entry name" value="Glu/Leu/Phe/Val/Trp_DH_C"/>
</dbReference>
<keyword evidence="6" id="KW-0520">NAD</keyword>
<evidence type="ECO:0000256" key="8">
    <source>
        <dbReference type="RuleBase" id="RU004417"/>
    </source>
</evidence>
<dbReference type="InterPro" id="IPR036291">
    <property type="entry name" value="NAD(P)-bd_dom_sf"/>
</dbReference>
<evidence type="ECO:0000256" key="5">
    <source>
        <dbReference type="PIRSR" id="PIRSR000185-1"/>
    </source>
</evidence>
<dbReference type="RefSeq" id="WP_066340693.1">
    <property type="nucleotide sequence ID" value="NZ_CP016503.1"/>
</dbReference>
<dbReference type="Gene3D" id="3.40.50.10860">
    <property type="entry name" value="Leucine Dehydrogenase, chain A, domain 1"/>
    <property type="match status" value="1"/>
</dbReference>
<dbReference type="Gene3D" id="1.10.285.10">
    <property type="entry name" value="Glutamate Dehydrogenase, chain A, domain 3"/>
    <property type="match status" value="2"/>
</dbReference>
<accession>A0A1B1U666</accession>
<dbReference type="InterPro" id="IPR033922">
    <property type="entry name" value="NAD_bind_Glu_DH"/>
</dbReference>
<evidence type="ECO:0000259" key="9">
    <source>
        <dbReference type="SMART" id="SM00839"/>
    </source>
</evidence>
<dbReference type="STRING" id="222136.BBW65_05265"/>
<evidence type="ECO:0000256" key="7">
    <source>
        <dbReference type="PIRSR" id="PIRSR000185-3"/>
    </source>
</evidence>
<proteinExistence type="inferred from homology"/>
<dbReference type="PROSITE" id="PS00074">
    <property type="entry name" value="GLFV_DEHYDROGENASE"/>
    <property type="match status" value="1"/>
</dbReference>
<dbReference type="PANTHER" id="PTHR43571">
    <property type="entry name" value="NADP-SPECIFIC GLUTAMATE DEHYDROGENASE 1-RELATED"/>
    <property type="match status" value="1"/>
</dbReference>
<dbReference type="PANTHER" id="PTHR43571:SF1">
    <property type="entry name" value="NADP-SPECIFIC GLUTAMATE DEHYDROGENASE 1-RELATED"/>
    <property type="match status" value="1"/>
</dbReference>
<dbReference type="NCBIfam" id="NF006929">
    <property type="entry name" value="PRK09414.1"/>
    <property type="match status" value="1"/>
</dbReference>
<dbReference type="FunFam" id="1.10.285.10:FF:000001">
    <property type="entry name" value="Glutamate dehydrogenase"/>
    <property type="match status" value="1"/>
</dbReference>
<evidence type="ECO:0000256" key="6">
    <source>
        <dbReference type="PIRSR" id="PIRSR000185-2"/>
    </source>
</evidence>
<evidence type="ECO:0000256" key="1">
    <source>
        <dbReference type="ARBA" id="ARBA00006382"/>
    </source>
</evidence>
<dbReference type="GO" id="GO:0004354">
    <property type="term" value="F:glutamate dehydrogenase (NADP+) activity"/>
    <property type="evidence" value="ECO:0007669"/>
    <property type="project" value="TreeGrafter"/>
</dbReference>
<reference evidence="11" key="1">
    <citation type="submission" date="2016-07" db="EMBL/GenBank/DDBJ databases">
        <authorList>
            <person name="Florea S."/>
            <person name="Webb J.S."/>
            <person name="Jaromczyk J."/>
            <person name="Schardl C.L."/>
        </authorList>
    </citation>
    <scope>NUCLEOTIDE SEQUENCE [LARGE SCALE GENOMIC DNA]</scope>
    <source>
        <strain evidence="11">MIT 01-6242</strain>
    </source>
</reference>
<comment type="subunit">
    <text evidence="2">Homohexamer.</text>
</comment>
<evidence type="ECO:0000313" key="10">
    <source>
        <dbReference type="EMBL" id="ANV98240.1"/>
    </source>
</evidence>
<dbReference type="FunFam" id="3.40.50.720:FF:000030">
    <property type="entry name" value="Glutamate dehydrogenase"/>
    <property type="match status" value="1"/>
</dbReference>
<dbReference type="AlphaFoldDB" id="A0A1B1U666"/>
<dbReference type="Gene3D" id="3.40.50.720">
    <property type="entry name" value="NAD(P)-binding Rossmann-like Domain"/>
    <property type="match status" value="1"/>
</dbReference>
<organism evidence="10 11">
    <name type="scientific">Helicobacter enhydrae</name>
    <dbReference type="NCBI Taxonomy" id="222136"/>
    <lineage>
        <taxon>Bacteria</taxon>
        <taxon>Pseudomonadati</taxon>
        <taxon>Campylobacterota</taxon>
        <taxon>Epsilonproteobacteria</taxon>
        <taxon>Campylobacterales</taxon>
        <taxon>Helicobacteraceae</taxon>
        <taxon>Helicobacter</taxon>
    </lineage>
</organism>
<dbReference type="PRINTS" id="PR00082">
    <property type="entry name" value="GLFDHDRGNASE"/>
</dbReference>
<keyword evidence="6" id="KW-0547">Nucleotide-binding</keyword>
<dbReference type="InterPro" id="IPR014362">
    <property type="entry name" value="Glu_DH"/>
</dbReference>
<feature type="active site" description="Proton donor" evidence="5">
    <location>
        <position position="125"/>
    </location>
</feature>
<comment type="similarity">
    <text evidence="1 4 8">Belongs to the Glu/Leu/Phe/Val dehydrogenases family.</text>
</comment>
<evidence type="ECO:0000256" key="2">
    <source>
        <dbReference type="ARBA" id="ARBA00011643"/>
    </source>
</evidence>
<dbReference type="SMART" id="SM00839">
    <property type="entry name" value="ELFV_dehydrog"/>
    <property type="match status" value="1"/>
</dbReference>
<feature type="site" description="Important for catalysis" evidence="7">
    <location>
        <position position="165"/>
    </location>
</feature>
<sequence>MSYTQSVIQTMSEKYPHQKFFLQALREILETLDDEIKRNPIYEKNAILERLVVPERSIAFRVPWVDKEGKIQVNQAYRIEFNSALGPYKGGLRFHPSVNEDVIKFLGFEQILKNSLTTLNMGGGKGGSDFDPKGKTDIEVMNFCQSFMSELYRHIGDRTDVPAGDIGVGAREIGYLFGQYKRLSNRFDGVLTGKGLKWGGSLARKEATGYGSVYFAQAMLEDNGQSLEGKVCAVSGSGNVAIYTIEKLYALGAKPVTASDSKGMVYEENGINLELLKQIKEVERLSLEEYAKRSPSAKYTPVSQYPQGRNMVWSIPCFAAFPSATQNELNAEDAKVLLDNGCKCISEGANMPSTLEATNLFIDAQIHYAPAKAANAGGVATSGLEMSQNASMSIWTFEEVDSRLSDIMNKIYRNAKETAKEFKQDKNLVLGANVAGFRKVALAMIEQGVV</sequence>
<dbReference type="GO" id="GO:0006537">
    <property type="term" value="P:glutamate biosynthetic process"/>
    <property type="evidence" value="ECO:0007669"/>
    <property type="project" value="UniProtKB-ARBA"/>
</dbReference>
<evidence type="ECO:0000256" key="4">
    <source>
        <dbReference type="PIRNR" id="PIRNR000185"/>
    </source>
</evidence>
<dbReference type="CDD" id="cd05313">
    <property type="entry name" value="NAD_bind_2_Glu_DH"/>
    <property type="match status" value="1"/>
</dbReference>
<dbReference type="InterPro" id="IPR050724">
    <property type="entry name" value="Glu_Leu_Phe_Val_DH"/>
</dbReference>
<keyword evidence="3 4" id="KW-0560">Oxidoreductase</keyword>
<evidence type="ECO:0000256" key="3">
    <source>
        <dbReference type="ARBA" id="ARBA00023002"/>
    </source>
</evidence>
<dbReference type="Pfam" id="PF02812">
    <property type="entry name" value="ELFV_dehydrog_N"/>
    <property type="match status" value="1"/>
</dbReference>
<feature type="binding site" evidence="6">
    <location>
        <position position="89"/>
    </location>
    <ligand>
        <name>substrate</name>
    </ligand>
</feature>
<dbReference type="PIRSF" id="PIRSF000185">
    <property type="entry name" value="Glu_DH"/>
    <property type="match status" value="1"/>
</dbReference>
<dbReference type="KEGG" id="het:BBW65_05265"/>
<dbReference type="GO" id="GO:0000166">
    <property type="term" value="F:nucleotide binding"/>
    <property type="evidence" value="ECO:0007669"/>
    <property type="project" value="UniProtKB-KW"/>
</dbReference>
<dbReference type="InterPro" id="IPR006097">
    <property type="entry name" value="Glu/Leu/Phe/Val/Trp_DH_dimer"/>
</dbReference>
<dbReference type="OrthoDB" id="9803297at2"/>
<dbReference type="Pfam" id="PF00208">
    <property type="entry name" value="ELFV_dehydrog"/>
    <property type="match status" value="1"/>
</dbReference>
<dbReference type="FunFam" id="3.40.50.10860:FF:000002">
    <property type="entry name" value="Glutamate dehydrogenase"/>
    <property type="match status" value="1"/>
</dbReference>
<dbReference type="Proteomes" id="UP000092884">
    <property type="component" value="Chromosome"/>
</dbReference>
<dbReference type="InterPro" id="IPR006095">
    <property type="entry name" value="Glu/Leu/Phe/Val/Trp_DH"/>
</dbReference>
<dbReference type="SUPFAM" id="SSF51735">
    <property type="entry name" value="NAD(P)-binding Rossmann-fold domains"/>
    <property type="match status" value="1"/>
</dbReference>
<feature type="binding site" evidence="6">
    <location>
        <position position="382"/>
    </location>
    <ligand>
        <name>substrate</name>
    </ligand>
</feature>
<feature type="binding site" evidence="6">
    <location>
        <position position="110"/>
    </location>
    <ligand>
        <name>substrate</name>
    </ligand>
</feature>
<feature type="binding site" evidence="6">
    <location>
        <position position="113"/>
    </location>
    <ligand>
        <name>substrate</name>
    </ligand>
</feature>
<evidence type="ECO:0000313" key="11">
    <source>
        <dbReference type="Proteomes" id="UP000092884"/>
    </source>
</evidence>
<dbReference type="GO" id="GO:0005829">
    <property type="term" value="C:cytosol"/>
    <property type="evidence" value="ECO:0007669"/>
    <property type="project" value="TreeGrafter"/>
</dbReference>
<feature type="domain" description="Glutamate/phenylalanine/leucine/valine/L-tryptophan dehydrogenase C-terminal" evidence="9">
    <location>
        <begin position="201"/>
        <end position="448"/>
    </location>
</feature>
<feature type="binding site" evidence="6">
    <location>
        <position position="164"/>
    </location>
    <ligand>
        <name>substrate</name>
    </ligand>
</feature>
<dbReference type="InterPro" id="IPR046346">
    <property type="entry name" value="Aminoacid_DH-like_N_sf"/>
</dbReference>